<gene>
    <name evidence="1" type="ORF">GTP56_05440</name>
</gene>
<organism evidence="1 2">
    <name type="scientific">Duganella margarita</name>
    <dbReference type="NCBI Taxonomy" id="2692170"/>
    <lineage>
        <taxon>Bacteria</taxon>
        <taxon>Pseudomonadati</taxon>
        <taxon>Pseudomonadota</taxon>
        <taxon>Betaproteobacteria</taxon>
        <taxon>Burkholderiales</taxon>
        <taxon>Oxalobacteraceae</taxon>
        <taxon>Telluria group</taxon>
        <taxon>Duganella</taxon>
    </lineage>
</organism>
<dbReference type="Pfam" id="PF18143">
    <property type="entry name" value="HAD_SAK_2"/>
    <property type="match status" value="1"/>
</dbReference>
<evidence type="ECO:0000313" key="1">
    <source>
        <dbReference type="EMBL" id="MYM71639.1"/>
    </source>
</evidence>
<dbReference type="RefSeq" id="WP_161049292.1">
    <property type="nucleotide sequence ID" value="NZ_WWCR01000003.1"/>
</dbReference>
<sequence length="191" mass="21761">MSNATQPQNVQQMKPIIFLDIDDVLCVHRTFNTRQVLAALAGDETVDADEVWQQIFHPAARENLRALDEEFNPIYVISSSWTLHLDPQQLRETFQQTGIGFVADNLHQVPFTPRDEDSYRLVEIDAWLDTYLAPTLSQAYATSYLIIDDVVSGQSLLGSHLEDRTVFCDAWTGFTYPKLVTARKILRGEMN</sequence>
<comment type="caution">
    <text evidence="1">The sequence shown here is derived from an EMBL/GenBank/DDBJ whole genome shotgun (WGS) entry which is preliminary data.</text>
</comment>
<dbReference type="Proteomes" id="UP000469734">
    <property type="component" value="Unassembled WGS sequence"/>
</dbReference>
<dbReference type="EMBL" id="WWCR01000003">
    <property type="protein sequence ID" value="MYM71639.1"/>
    <property type="molecule type" value="Genomic_DNA"/>
</dbReference>
<dbReference type="InterPro" id="IPR036412">
    <property type="entry name" value="HAD-like_sf"/>
</dbReference>
<proteinExistence type="predicted"/>
<dbReference type="AlphaFoldDB" id="A0A7X4GZU9"/>
<protein>
    <recommendedName>
        <fullName evidence="3">HAD family hydrolase</fullName>
    </recommendedName>
</protein>
<reference evidence="1 2" key="1">
    <citation type="submission" date="2019-12" db="EMBL/GenBank/DDBJ databases">
        <title>Novel species isolated from a subtropical stream in China.</title>
        <authorList>
            <person name="Lu H."/>
        </authorList>
    </citation>
    <scope>NUCLEOTIDE SEQUENCE [LARGE SCALE GENOMIC DNA]</scope>
    <source>
        <strain evidence="1 2">FT134W</strain>
    </source>
</reference>
<evidence type="ECO:0000313" key="2">
    <source>
        <dbReference type="Proteomes" id="UP000469734"/>
    </source>
</evidence>
<dbReference type="SUPFAM" id="SSF56784">
    <property type="entry name" value="HAD-like"/>
    <property type="match status" value="1"/>
</dbReference>
<name>A0A7X4GZU9_9BURK</name>
<evidence type="ECO:0008006" key="3">
    <source>
        <dbReference type="Google" id="ProtNLM"/>
    </source>
</evidence>
<accession>A0A7X4GZU9</accession>